<keyword evidence="5" id="KW-1185">Reference proteome</keyword>
<evidence type="ECO:0000256" key="3">
    <source>
        <dbReference type="SAM" id="SignalP"/>
    </source>
</evidence>
<dbReference type="InterPro" id="IPR001846">
    <property type="entry name" value="VWF_type-D"/>
</dbReference>
<keyword evidence="3" id="KW-0732">Signal</keyword>
<proteinExistence type="predicted"/>
<dbReference type="PANTHER" id="PTHR11339">
    <property type="entry name" value="EXTRACELLULAR MATRIX GLYCOPROTEIN RELATED"/>
    <property type="match status" value="1"/>
</dbReference>
<dbReference type="Proteomes" id="UP000694865">
    <property type="component" value="Unplaced"/>
</dbReference>
<evidence type="ECO:0000313" key="6">
    <source>
        <dbReference type="RefSeq" id="XP_006815064.1"/>
    </source>
</evidence>
<dbReference type="PROSITE" id="PS51233">
    <property type="entry name" value="VWFD"/>
    <property type="match status" value="1"/>
</dbReference>
<protein>
    <submittedName>
        <fullName evidence="6">BMP-binding endothelial regulator protein-like isoform X1</fullName>
    </submittedName>
</protein>
<evidence type="ECO:0000256" key="2">
    <source>
        <dbReference type="ARBA" id="ARBA00023180"/>
    </source>
</evidence>
<keyword evidence="1" id="KW-1015">Disulfide bond</keyword>
<accession>A0ABM0M4X3</accession>
<dbReference type="GeneID" id="102803104"/>
<name>A0ABM0M4X3_SACKO</name>
<evidence type="ECO:0000256" key="1">
    <source>
        <dbReference type="ARBA" id="ARBA00023157"/>
    </source>
</evidence>
<dbReference type="Pfam" id="PF00094">
    <property type="entry name" value="VWD"/>
    <property type="match status" value="1"/>
</dbReference>
<organism evidence="5 6">
    <name type="scientific">Saccoglossus kowalevskii</name>
    <name type="common">Acorn worm</name>
    <dbReference type="NCBI Taxonomy" id="10224"/>
    <lineage>
        <taxon>Eukaryota</taxon>
        <taxon>Metazoa</taxon>
        <taxon>Hemichordata</taxon>
        <taxon>Enteropneusta</taxon>
        <taxon>Harrimaniidae</taxon>
        <taxon>Saccoglossus</taxon>
    </lineage>
</organism>
<evidence type="ECO:0000313" key="5">
    <source>
        <dbReference type="Proteomes" id="UP000694865"/>
    </source>
</evidence>
<feature type="signal peptide" evidence="3">
    <location>
        <begin position="1"/>
        <end position="17"/>
    </location>
</feature>
<feature type="chain" id="PRO_5047393801" evidence="3">
    <location>
        <begin position="18"/>
        <end position="332"/>
    </location>
</feature>
<keyword evidence="2" id="KW-0325">Glycoprotein</keyword>
<sequence>MRIQLVMLVLAIATSEASRMKRHTYSPISVERFAKYNVIVTHRRLGDCTFELTFLREDTTPPDYELIVHYGIDDSVAKLEYPIDTGSITIGLNEISAEIFWDPPEGFVPPFDVAGVTQASNTTGGEVTQHTMDDGPCTPASTRGDPHLRTFDGHGYSFQGLCWYTLAKHCTENPDFEISTEFAPRQSTGTALRTRAVKMNVTVGDETIIMDTDNDVTVNGKELYAAKLEGLPRNVNIVADDSRISIRVPMANLDILWEGRKHSFSASIYHPDYKGKICGLLGNADGDPLNDFEKSDGWLTYNITEFGESWNIAEKGVIINNFTWKLHYEELR</sequence>
<evidence type="ECO:0000259" key="4">
    <source>
        <dbReference type="PROSITE" id="PS51233"/>
    </source>
</evidence>
<feature type="domain" description="VWFD" evidence="4">
    <location>
        <begin position="138"/>
        <end position="318"/>
    </location>
</feature>
<dbReference type="RefSeq" id="XP_006815064.1">
    <property type="nucleotide sequence ID" value="XM_006815001.1"/>
</dbReference>
<gene>
    <name evidence="6" type="primary">LOC102803104</name>
</gene>
<dbReference type="InterPro" id="IPR050780">
    <property type="entry name" value="Mucin_vWF_Thrombospondin_sf"/>
</dbReference>
<reference evidence="6" key="1">
    <citation type="submission" date="2025-08" db="UniProtKB">
        <authorList>
            <consortium name="RefSeq"/>
        </authorList>
    </citation>
    <scope>IDENTIFICATION</scope>
    <source>
        <tissue evidence="6">Testes</tissue>
    </source>
</reference>
<dbReference type="SMART" id="SM00216">
    <property type="entry name" value="VWD"/>
    <property type="match status" value="1"/>
</dbReference>